<sequence>MLTVRGNKVVEDSPQYEHRFLDRINKSNFSMNFGINDTHELLVMSQNIANRLYTEESRELRNYVKKALSRNFIKSQVKDKRLSIKDSLDERNMFKLSKELECSVVMNENELRHFTTRKQYARIPQPKFMDVTPNLVTELQQLQKNQYIKDKQLKDKVTASVQYKNERAHEGQNKLIQNKIIMKRPQSSTQKVVKEPLFKTEELKILTKLRK</sequence>
<dbReference type="EMBL" id="CATOUU010000635">
    <property type="protein sequence ID" value="CAI9936363.1"/>
    <property type="molecule type" value="Genomic_DNA"/>
</dbReference>
<reference evidence="2 3" key="2">
    <citation type="submission" date="2024-07" db="EMBL/GenBank/DDBJ databases">
        <authorList>
            <person name="Akdeniz Z."/>
        </authorList>
    </citation>
    <scope>NUCLEOTIDE SEQUENCE [LARGE SCALE GENOMIC DNA]</scope>
</reference>
<gene>
    <name evidence="1" type="ORF">HINF_LOCUS24008</name>
    <name evidence="2" type="ORF">HINF_LOCUS53003</name>
</gene>
<reference evidence="1" key="1">
    <citation type="submission" date="2023-06" db="EMBL/GenBank/DDBJ databases">
        <authorList>
            <person name="Kurt Z."/>
        </authorList>
    </citation>
    <scope>NUCLEOTIDE SEQUENCE</scope>
</reference>
<proteinExistence type="predicted"/>
<keyword evidence="3" id="KW-1185">Reference proteome</keyword>
<comment type="caution">
    <text evidence="1">The sequence shown here is derived from an EMBL/GenBank/DDBJ whole genome shotgun (WGS) entry which is preliminary data.</text>
</comment>
<dbReference type="EMBL" id="CAXDID020000267">
    <property type="protein sequence ID" value="CAL6067393.1"/>
    <property type="molecule type" value="Genomic_DNA"/>
</dbReference>
<evidence type="ECO:0000313" key="1">
    <source>
        <dbReference type="EMBL" id="CAI9936363.1"/>
    </source>
</evidence>
<accession>A0AA86PFF3</accession>
<organism evidence="1">
    <name type="scientific">Hexamita inflata</name>
    <dbReference type="NCBI Taxonomy" id="28002"/>
    <lineage>
        <taxon>Eukaryota</taxon>
        <taxon>Metamonada</taxon>
        <taxon>Diplomonadida</taxon>
        <taxon>Hexamitidae</taxon>
        <taxon>Hexamitinae</taxon>
        <taxon>Hexamita</taxon>
    </lineage>
</organism>
<evidence type="ECO:0000313" key="3">
    <source>
        <dbReference type="Proteomes" id="UP001642409"/>
    </source>
</evidence>
<name>A0AA86PFF3_9EUKA</name>
<evidence type="ECO:0000313" key="2">
    <source>
        <dbReference type="EMBL" id="CAL6067393.1"/>
    </source>
</evidence>
<protein>
    <submittedName>
        <fullName evidence="2">Hypothetical_protein</fullName>
    </submittedName>
</protein>
<dbReference type="AlphaFoldDB" id="A0AA86PFF3"/>
<dbReference type="Proteomes" id="UP001642409">
    <property type="component" value="Unassembled WGS sequence"/>
</dbReference>